<gene>
    <name evidence="3" type="ORF">GU90_01735</name>
</gene>
<dbReference type="EMBL" id="JNVU01000005">
    <property type="protein sequence ID" value="KEI45945.1"/>
    <property type="molecule type" value="Genomic_DNA"/>
</dbReference>
<evidence type="ECO:0000259" key="2">
    <source>
        <dbReference type="Pfam" id="PF13399"/>
    </source>
</evidence>
<protein>
    <recommendedName>
        <fullName evidence="2">LytR/CpsA/Psr regulator C-terminal domain-containing protein</fullName>
    </recommendedName>
</protein>
<feature type="region of interest" description="Disordered" evidence="1">
    <location>
        <begin position="51"/>
        <end position="70"/>
    </location>
</feature>
<keyword evidence="4" id="KW-1185">Reference proteome</keyword>
<sequence length="225" mass="24084">MSTGSLRRQGPRYRRRRPLPALVLLGALVLLSGLLWTRVFESVEDIETATRCNQPAPPTAAPVDGTSQSAPPPLGKMLPRNALDNVAPVPPQQVKVRVLNGNGEVNQASLVSGVLTDLGFAEGGEPDNDPVYVNYDLNCHGQIRFGSAGAGAARTLSLIAPCAQLVHDGRTDDTIDFALGTEFNDIKPTSEAKQVMQQLKSQSPGEDSKPKIDEELLAKARDVHC</sequence>
<feature type="domain" description="LytR/CpsA/Psr regulator C-terminal" evidence="2">
    <location>
        <begin position="93"/>
        <end position="183"/>
    </location>
</feature>
<evidence type="ECO:0000256" key="1">
    <source>
        <dbReference type="SAM" id="MobiDB-lite"/>
    </source>
</evidence>
<dbReference type="InterPro" id="IPR027381">
    <property type="entry name" value="LytR/CpsA/Psr_C"/>
</dbReference>
<evidence type="ECO:0000313" key="3">
    <source>
        <dbReference type="EMBL" id="KEI45945.1"/>
    </source>
</evidence>
<dbReference type="STRING" id="28042.GU90_01735"/>
<dbReference type="RefSeq" id="WP_029720933.1">
    <property type="nucleotide sequence ID" value="NZ_JAJUIW010000005.1"/>
</dbReference>
<dbReference type="AlphaFoldDB" id="A0A073B2V3"/>
<dbReference type="Proteomes" id="UP000031419">
    <property type="component" value="Unassembled WGS sequence"/>
</dbReference>
<dbReference type="NCBIfam" id="NF035953">
    <property type="entry name" value="integrity_Cei"/>
    <property type="match status" value="1"/>
</dbReference>
<dbReference type="Pfam" id="PF13399">
    <property type="entry name" value="LytR_C"/>
    <property type="match status" value="1"/>
</dbReference>
<dbReference type="eggNOG" id="ENOG5032WRF">
    <property type="taxonomic scope" value="Bacteria"/>
</dbReference>
<proteinExistence type="predicted"/>
<name>A0A073B2V3_9PSEU</name>
<accession>A0A073B2V3</accession>
<reference evidence="3 4" key="1">
    <citation type="submission" date="2014-06" db="EMBL/GenBank/DDBJ databases">
        <title>Saccharopolyspora rectivirgula DSM-43113 Genome sequencing.</title>
        <authorList>
            <person name="Barrera C."/>
            <person name="Millon L."/>
            <person name="Rognon B."/>
            <person name="Zaugg C."/>
            <person name="Monod M."/>
        </authorList>
    </citation>
    <scope>NUCLEOTIDE SEQUENCE [LARGE SCALE GENOMIC DNA]</scope>
    <source>
        <strain evidence="3 4">DSM 43113</strain>
    </source>
</reference>
<comment type="caution">
    <text evidence="3">The sequence shown here is derived from an EMBL/GenBank/DDBJ whole genome shotgun (WGS) entry which is preliminary data.</text>
</comment>
<organism evidence="3 4">
    <name type="scientific">Saccharopolyspora rectivirgula</name>
    <dbReference type="NCBI Taxonomy" id="28042"/>
    <lineage>
        <taxon>Bacteria</taxon>
        <taxon>Bacillati</taxon>
        <taxon>Actinomycetota</taxon>
        <taxon>Actinomycetes</taxon>
        <taxon>Pseudonocardiales</taxon>
        <taxon>Pseudonocardiaceae</taxon>
        <taxon>Saccharopolyspora</taxon>
    </lineage>
</organism>
<dbReference type="OrthoDB" id="5194885at2"/>
<evidence type="ECO:0000313" key="4">
    <source>
        <dbReference type="Proteomes" id="UP000031419"/>
    </source>
</evidence>